<dbReference type="EMBL" id="JAEQNC010000022">
    <property type="protein sequence ID" value="MBL0375350.1"/>
    <property type="molecule type" value="Genomic_DNA"/>
</dbReference>
<protein>
    <recommendedName>
        <fullName evidence="4">SH3 domain-containing protein</fullName>
    </recommendedName>
</protein>
<gene>
    <name evidence="2" type="ORF">JJB09_25370</name>
</gene>
<dbReference type="Proteomes" id="UP000633219">
    <property type="component" value="Unassembled WGS sequence"/>
</dbReference>
<dbReference type="RefSeq" id="WP_201663898.1">
    <property type="nucleotide sequence ID" value="NZ_JAEQNC010000022.1"/>
</dbReference>
<evidence type="ECO:0000313" key="3">
    <source>
        <dbReference type="Proteomes" id="UP000633219"/>
    </source>
</evidence>
<sequence>MTNFITKAVLATLVGLGAMGATSQANAGSVDVDVRIRAPHVHVRPPVVVVRPAYVRPPVVVVRPGYGRCQQGLALQKAANRGMNRVAISNVGPNRVVVSGKIRGTWAKMYFANVRGCPRL</sequence>
<accession>A0A937CNC9</accession>
<feature type="signal peptide" evidence="1">
    <location>
        <begin position="1"/>
        <end position="27"/>
    </location>
</feature>
<feature type="chain" id="PRO_5037105614" description="SH3 domain-containing protein" evidence="1">
    <location>
        <begin position="28"/>
        <end position="120"/>
    </location>
</feature>
<evidence type="ECO:0000313" key="2">
    <source>
        <dbReference type="EMBL" id="MBL0375350.1"/>
    </source>
</evidence>
<dbReference type="AlphaFoldDB" id="A0A937CNC9"/>
<name>A0A937CNC9_9HYPH</name>
<evidence type="ECO:0000256" key="1">
    <source>
        <dbReference type="SAM" id="SignalP"/>
    </source>
</evidence>
<proteinExistence type="predicted"/>
<keyword evidence="1" id="KW-0732">Signal</keyword>
<keyword evidence="3" id="KW-1185">Reference proteome</keyword>
<reference evidence="2" key="1">
    <citation type="submission" date="2021-01" db="EMBL/GenBank/DDBJ databases">
        <title>Rhizobium sp. strain KVB221 16S ribosomal RNA gene Genome sequencing and assembly.</title>
        <authorList>
            <person name="Kang M."/>
        </authorList>
    </citation>
    <scope>NUCLEOTIDE SEQUENCE</scope>
    <source>
        <strain evidence="2">KVB221</strain>
    </source>
</reference>
<evidence type="ECO:0008006" key="4">
    <source>
        <dbReference type="Google" id="ProtNLM"/>
    </source>
</evidence>
<organism evidence="2 3">
    <name type="scientific">Rhizobium setariae</name>
    <dbReference type="NCBI Taxonomy" id="2801340"/>
    <lineage>
        <taxon>Bacteria</taxon>
        <taxon>Pseudomonadati</taxon>
        <taxon>Pseudomonadota</taxon>
        <taxon>Alphaproteobacteria</taxon>
        <taxon>Hyphomicrobiales</taxon>
        <taxon>Rhizobiaceae</taxon>
        <taxon>Rhizobium/Agrobacterium group</taxon>
        <taxon>Rhizobium</taxon>
    </lineage>
</organism>
<comment type="caution">
    <text evidence="2">The sequence shown here is derived from an EMBL/GenBank/DDBJ whole genome shotgun (WGS) entry which is preliminary data.</text>
</comment>